<dbReference type="Pfam" id="PF01636">
    <property type="entry name" value="APH"/>
    <property type="match status" value="1"/>
</dbReference>
<gene>
    <name evidence="3" type="ORF">KSB_78270</name>
</gene>
<dbReference type="SUPFAM" id="SSF56112">
    <property type="entry name" value="Protein kinase-like (PK-like)"/>
    <property type="match status" value="1"/>
</dbReference>
<feature type="domain" description="Aminoglycoside phosphotransferase" evidence="2">
    <location>
        <begin position="67"/>
        <end position="238"/>
    </location>
</feature>
<evidence type="ECO:0000313" key="3">
    <source>
        <dbReference type="EMBL" id="GHO59352.1"/>
    </source>
</evidence>
<comment type="caution">
    <text evidence="3">The sequence shown here is derived from an EMBL/GenBank/DDBJ whole genome shotgun (WGS) entry which is preliminary data.</text>
</comment>
<evidence type="ECO:0000313" key="4">
    <source>
        <dbReference type="Proteomes" id="UP000654345"/>
    </source>
</evidence>
<dbReference type="PANTHER" id="PTHR21064:SF6">
    <property type="entry name" value="AMINOGLYCOSIDE PHOSPHOTRANSFERASE DOMAIN-CONTAINING PROTEIN"/>
    <property type="match status" value="1"/>
</dbReference>
<dbReference type="InterPro" id="IPR002575">
    <property type="entry name" value="Aminoglycoside_PTrfase"/>
</dbReference>
<accession>A0ABQ3V463</accession>
<dbReference type="InterPro" id="IPR050249">
    <property type="entry name" value="Pseudomonas-type_ThrB"/>
</dbReference>
<dbReference type="InterPro" id="IPR011009">
    <property type="entry name" value="Kinase-like_dom_sf"/>
</dbReference>
<name>A0ABQ3V463_9CHLR</name>
<evidence type="ECO:0000259" key="2">
    <source>
        <dbReference type="Pfam" id="PF01636"/>
    </source>
</evidence>
<keyword evidence="4" id="KW-1185">Reference proteome</keyword>
<reference evidence="3 4" key="1">
    <citation type="journal article" date="2021" name="Int. J. Syst. Evol. Microbiol.">
        <title>Reticulibacter mediterranei gen. nov., sp. nov., within the new family Reticulibacteraceae fam. nov., and Ktedonospora formicarum gen. nov., sp. nov., Ktedonobacter robiniae sp. nov., Dictyobacter formicarum sp. nov. and Dictyobacter arantiisoli sp. nov., belonging to the class Ktedonobacteria.</title>
        <authorList>
            <person name="Yabe S."/>
            <person name="Zheng Y."/>
            <person name="Wang C.M."/>
            <person name="Sakai Y."/>
            <person name="Abe K."/>
            <person name="Yokota A."/>
            <person name="Donadio S."/>
            <person name="Cavaletti L."/>
            <person name="Monciardini P."/>
        </authorList>
    </citation>
    <scope>NUCLEOTIDE SEQUENCE [LARGE SCALE GENOMIC DNA]</scope>
    <source>
        <strain evidence="3 4">SOSP1-30</strain>
    </source>
</reference>
<organism evidence="3 4">
    <name type="scientific">Ktedonobacter robiniae</name>
    <dbReference type="NCBI Taxonomy" id="2778365"/>
    <lineage>
        <taxon>Bacteria</taxon>
        <taxon>Bacillati</taxon>
        <taxon>Chloroflexota</taxon>
        <taxon>Ktedonobacteria</taxon>
        <taxon>Ktedonobacterales</taxon>
        <taxon>Ktedonobacteraceae</taxon>
        <taxon>Ktedonobacter</taxon>
    </lineage>
</organism>
<proteinExistence type="inferred from homology"/>
<dbReference type="Gene3D" id="3.90.1200.10">
    <property type="match status" value="1"/>
</dbReference>
<dbReference type="PANTHER" id="PTHR21064">
    <property type="entry name" value="AMINOGLYCOSIDE PHOSPHOTRANSFERASE DOMAIN-CONTAINING PROTEIN-RELATED"/>
    <property type="match status" value="1"/>
</dbReference>
<dbReference type="Proteomes" id="UP000654345">
    <property type="component" value="Unassembled WGS sequence"/>
</dbReference>
<comment type="similarity">
    <text evidence="1">Belongs to the pseudomonas-type ThrB family.</text>
</comment>
<dbReference type="RefSeq" id="WP_201375544.1">
    <property type="nucleotide sequence ID" value="NZ_BNJG01000003.1"/>
</dbReference>
<sequence>MQPEEQRNQLAQLVRENYDLGGDITLHDVAHYWFEDRGIYQVSSPDNNGFLLRAFGYDATPWLIGQTTVLSYFHQQQYPAPRVQYTRQGEIIAHAGQWTAILVSFIEGQMADFTPETLAAMGEQLARLHKLPAVTNTMLPLSRLHPTLVTPEQMQQLEQSLASLPQELQNMGDEFLASLQRIQQAHDLPQGLLHGDCWPHNAICTTAQTLAFIDWDGAGLGPLILDLGYLLMYCHLGKPQLPSLEAEPALIQAVIEGYLKARPLTAHEQTYLLDAIRYNLARRAASENLFAALTASTPWQEQLWLQKMRSQFETSATIASMARDAIRHLSLSQNA</sequence>
<protein>
    <recommendedName>
        <fullName evidence="2">Aminoglycoside phosphotransferase domain-containing protein</fullName>
    </recommendedName>
</protein>
<dbReference type="EMBL" id="BNJG01000003">
    <property type="protein sequence ID" value="GHO59352.1"/>
    <property type="molecule type" value="Genomic_DNA"/>
</dbReference>
<evidence type="ECO:0000256" key="1">
    <source>
        <dbReference type="ARBA" id="ARBA00038240"/>
    </source>
</evidence>